<dbReference type="InterPro" id="IPR000209">
    <property type="entry name" value="Peptidase_S8/S53_dom"/>
</dbReference>
<dbReference type="GO" id="GO:0004252">
    <property type="term" value="F:serine-type endopeptidase activity"/>
    <property type="evidence" value="ECO:0007669"/>
    <property type="project" value="UniProtKB-UniRule"/>
</dbReference>
<dbReference type="EMBL" id="ML976675">
    <property type="protein sequence ID" value="KAF1974278.1"/>
    <property type="molecule type" value="Genomic_DNA"/>
</dbReference>
<evidence type="ECO:0000256" key="11">
    <source>
        <dbReference type="ARBA" id="ARBA00022837"/>
    </source>
</evidence>
<feature type="binding site" evidence="15">
    <location>
        <position position="577"/>
    </location>
    <ligand>
        <name>Ca(2+)</name>
        <dbReference type="ChEBI" id="CHEBI:29108"/>
    </ligand>
</feature>
<dbReference type="GO" id="GO:0046872">
    <property type="term" value="F:metal ion binding"/>
    <property type="evidence" value="ECO:0007669"/>
    <property type="project" value="UniProtKB-UniRule"/>
</dbReference>
<reference evidence="18" key="1">
    <citation type="journal article" date="2020" name="Stud. Mycol.">
        <title>101 Dothideomycetes genomes: a test case for predicting lifestyles and emergence of pathogens.</title>
        <authorList>
            <person name="Haridas S."/>
            <person name="Albert R."/>
            <person name="Binder M."/>
            <person name="Bloem J."/>
            <person name="Labutti K."/>
            <person name="Salamov A."/>
            <person name="Andreopoulos B."/>
            <person name="Baker S."/>
            <person name="Barry K."/>
            <person name="Bills G."/>
            <person name="Bluhm B."/>
            <person name="Cannon C."/>
            <person name="Castanera R."/>
            <person name="Culley D."/>
            <person name="Daum C."/>
            <person name="Ezra D."/>
            <person name="Gonzalez J."/>
            <person name="Henrissat B."/>
            <person name="Kuo A."/>
            <person name="Liang C."/>
            <person name="Lipzen A."/>
            <person name="Lutzoni F."/>
            <person name="Magnuson J."/>
            <person name="Mondo S."/>
            <person name="Nolan M."/>
            <person name="Ohm R."/>
            <person name="Pangilinan J."/>
            <person name="Park H.-J."/>
            <person name="Ramirez L."/>
            <person name="Alfaro M."/>
            <person name="Sun H."/>
            <person name="Tritt A."/>
            <person name="Yoshinaga Y."/>
            <person name="Zwiers L.-H."/>
            <person name="Turgeon B."/>
            <person name="Goodwin S."/>
            <person name="Spatafora J."/>
            <person name="Crous P."/>
            <person name="Grigoriev I."/>
        </authorList>
    </citation>
    <scope>NUCLEOTIDE SEQUENCE</scope>
    <source>
        <strain evidence="18">CBS 107.79</strain>
    </source>
</reference>
<evidence type="ECO:0000256" key="10">
    <source>
        <dbReference type="ARBA" id="ARBA00022825"/>
    </source>
</evidence>
<dbReference type="InterPro" id="IPR050819">
    <property type="entry name" value="Tripeptidyl-peptidase_I"/>
</dbReference>
<dbReference type="PANTHER" id="PTHR14218">
    <property type="entry name" value="PROTEASE S8 TRIPEPTIDYL PEPTIDASE I CLN2"/>
    <property type="match status" value="1"/>
</dbReference>
<dbReference type="SUPFAM" id="SSF54897">
    <property type="entry name" value="Protease propeptides/inhibitors"/>
    <property type="match status" value="1"/>
</dbReference>
<evidence type="ECO:0000256" key="7">
    <source>
        <dbReference type="ARBA" id="ARBA00022723"/>
    </source>
</evidence>
<comment type="catalytic activity">
    <reaction evidence="1">
        <text>Release of an N-terminal tripeptide from a polypeptide.</text>
        <dbReference type="EC" id="3.4.14.10"/>
    </reaction>
</comment>
<feature type="binding site" evidence="15">
    <location>
        <position position="596"/>
    </location>
    <ligand>
        <name>Ca(2+)</name>
        <dbReference type="ChEBI" id="CHEBI:29108"/>
    </ligand>
</feature>
<feature type="binding site" evidence="15">
    <location>
        <position position="578"/>
    </location>
    <ligand>
        <name>Ca(2+)</name>
        <dbReference type="ChEBI" id="CHEBI:29108"/>
    </ligand>
</feature>
<evidence type="ECO:0000256" key="2">
    <source>
        <dbReference type="ARBA" id="ARBA00002451"/>
    </source>
</evidence>
<keyword evidence="7 15" id="KW-0479">Metal-binding</keyword>
<dbReference type="InterPro" id="IPR015366">
    <property type="entry name" value="S53_propep"/>
</dbReference>
<dbReference type="SUPFAM" id="SSF52743">
    <property type="entry name" value="Subtilisin-like"/>
    <property type="match status" value="1"/>
</dbReference>
<dbReference type="GO" id="GO:0008240">
    <property type="term" value="F:tripeptidyl-peptidase activity"/>
    <property type="evidence" value="ECO:0007669"/>
    <property type="project" value="UniProtKB-EC"/>
</dbReference>
<evidence type="ECO:0000313" key="18">
    <source>
        <dbReference type="EMBL" id="KAF1974278.1"/>
    </source>
</evidence>
<evidence type="ECO:0000256" key="16">
    <source>
        <dbReference type="SAM" id="SignalP"/>
    </source>
</evidence>
<protein>
    <recommendedName>
        <fullName evidence="4">tripeptidyl-peptidase II</fullName>
        <ecNumber evidence="4">3.4.14.10</ecNumber>
    </recommendedName>
</protein>
<organism evidence="18 19">
    <name type="scientific">Bimuria novae-zelandiae CBS 107.79</name>
    <dbReference type="NCBI Taxonomy" id="1447943"/>
    <lineage>
        <taxon>Eukaryota</taxon>
        <taxon>Fungi</taxon>
        <taxon>Dikarya</taxon>
        <taxon>Ascomycota</taxon>
        <taxon>Pezizomycotina</taxon>
        <taxon>Dothideomycetes</taxon>
        <taxon>Pleosporomycetidae</taxon>
        <taxon>Pleosporales</taxon>
        <taxon>Massarineae</taxon>
        <taxon>Didymosphaeriaceae</taxon>
        <taxon>Bimuria</taxon>
    </lineage>
</organism>
<keyword evidence="8 16" id="KW-0732">Signal</keyword>
<dbReference type="EC" id="3.4.14.10" evidence="4"/>
<dbReference type="OrthoDB" id="409122at2759"/>
<evidence type="ECO:0000256" key="9">
    <source>
        <dbReference type="ARBA" id="ARBA00022801"/>
    </source>
</evidence>
<evidence type="ECO:0000313" key="19">
    <source>
        <dbReference type="Proteomes" id="UP000800036"/>
    </source>
</evidence>
<comment type="cofactor">
    <cofactor evidence="15">
        <name>Ca(2+)</name>
        <dbReference type="ChEBI" id="CHEBI:29108"/>
    </cofactor>
    <text evidence="15">Binds 1 Ca(2+) ion per subunit.</text>
</comment>
<dbReference type="Gene3D" id="3.40.50.200">
    <property type="entry name" value="Peptidase S8/S53 domain"/>
    <property type="match status" value="1"/>
</dbReference>
<evidence type="ECO:0000256" key="14">
    <source>
        <dbReference type="ARBA" id="ARBA00023180"/>
    </source>
</evidence>
<keyword evidence="6 15" id="KW-0645">Protease</keyword>
<evidence type="ECO:0000256" key="15">
    <source>
        <dbReference type="PROSITE-ProRule" id="PRU01032"/>
    </source>
</evidence>
<accession>A0A6A5VBT7</accession>
<dbReference type="CDD" id="cd04056">
    <property type="entry name" value="Peptidases_S53"/>
    <property type="match status" value="1"/>
</dbReference>
<feature type="domain" description="Peptidase S53" evidence="17">
    <location>
        <begin position="224"/>
        <end position="618"/>
    </location>
</feature>
<feature type="signal peptide" evidence="16">
    <location>
        <begin position="1"/>
        <end position="20"/>
    </location>
</feature>
<dbReference type="AlphaFoldDB" id="A0A6A5VBT7"/>
<dbReference type="FunFam" id="3.40.50.200:FF:000015">
    <property type="entry name" value="Tripeptidyl peptidase A"/>
    <property type="match status" value="1"/>
</dbReference>
<keyword evidence="19" id="KW-1185">Reference proteome</keyword>
<keyword evidence="14" id="KW-0325">Glycoprotein</keyword>
<feature type="binding site" evidence="15">
    <location>
        <position position="598"/>
    </location>
    <ligand>
        <name>Ca(2+)</name>
        <dbReference type="ChEBI" id="CHEBI:29108"/>
    </ligand>
</feature>
<evidence type="ECO:0000256" key="3">
    <source>
        <dbReference type="ARBA" id="ARBA00004239"/>
    </source>
</evidence>
<comment type="function">
    <text evidence="2">Secreted tripeptidyl-peptidase which degrades proteins at acidic pHs and is involved in virulence.</text>
</comment>
<keyword evidence="10 15" id="KW-0720">Serine protease</keyword>
<evidence type="ECO:0000256" key="4">
    <source>
        <dbReference type="ARBA" id="ARBA00012462"/>
    </source>
</evidence>
<keyword evidence="11 15" id="KW-0106">Calcium</keyword>
<proteinExistence type="predicted"/>
<gene>
    <name evidence="18" type="ORF">BU23DRAFT_113495</name>
</gene>
<evidence type="ECO:0000256" key="5">
    <source>
        <dbReference type="ARBA" id="ARBA00022525"/>
    </source>
</evidence>
<evidence type="ECO:0000259" key="17">
    <source>
        <dbReference type="PROSITE" id="PS51695"/>
    </source>
</evidence>
<feature type="active site" description="Charge relay system" evidence="15">
    <location>
        <position position="309"/>
    </location>
</feature>
<evidence type="ECO:0000256" key="12">
    <source>
        <dbReference type="ARBA" id="ARBA00023026"/>
    </source>
</evidence>
<evidence type="ECO:0000256" key="6">
    <source>
        <dbReference type="ARBA" id="ARBA00022670"/>
    </source>
</evidence>
<comment type="subcellular location">
    <subcellularLocation>
        <location evidence="3">Secreted</location>
        <location evidence="3">Extracellular space</location>
    </subcellularLocation>
</comment>
<name>A0A6A5VBT7_9PLEO</name>
<evidence type="ECO:0000256" key="13">
    <source>
        <dbReference type="ARBA" id="ARBA00023145"/>
    </source>
</evidence>
<keyword evidence="13" id="KW-0865">Zymogen</keyword>
<feature type="active site" description="Charge relay system" evidence="15">
    <location>
        <position position="313"/>
    </location>
</feature>
<sequence>MQILASALLAAAMAAQAVIASPIRARSPYAVKETHFAPREWTKLDRANGAKLVQLQIGLKQGNMDGLLEHLNEVSDPDHARYGAHLSADEIDELVRPSKETCDQVEQWLSEAGVGGHSYNTAKDWITVNLPLEFVEKLLDTEYHDYKHEDGAIISRTTHWSLPRHLHSHIDVIQPTTSFFRGAAHAATYVKTIDEVHDEVAKLSLAAASYGEPSDVSKVCNVSSVTPECFATLYKTKGYKTKAEYKNSIGFANYLEEVPIRPDTEQFLKKYRPEAVSSAKTFTTFSINGGPLNDGPLSLGSAANGSSHEANLDVQAIAGISWKTPIVSYSTGGRPPFIPDLTVVENDSEPYLVWVNWLLQQRSIPKIISTSYGEPEQTVPRSYAERVCKQFAAVGARGTTLFFSSGDSGLGGTNKCYTNDGKNTYKFLPAFPASCPYVTTVGATMNFEPEESAYRAARNVSGVFRDLYSSGSGFSNYFKQPAWQETAANAYVKSIGDLYKGLYNPAGRGYPDLAAQGLYFAYVWNGTEGTISGTSASTPLTAGIFALVNDALLASGKSSLGYLNPWLYKKGYKGLTDITKGSSHGCNVEGFPVTKGWDPITGFGTSIFPELVKLAGAKVW</sequence>
<evidence type="ECO:0000256" key="8">
    <source>
        <dbReference type="ARBA" id="ARBA00022729"/>
    </source>
</evidence>
<dbReference type="Pfam" id="PF09286">
    <property type="entry name" value="Pro-kuma_activ"/>
    <property type="match status" value="1"/>
</dbReference>
<feature type="active site" description="Charge relay system" evidence="15">
    <location>
        <position position="535"/>
    </location>
</feature>
<dbReference type="SMART" id="SM00944">
    <property type="entry name" value="Pro-kuma_activ"/>
    <property type="match status" value="1"/>
</dbReference>
<dbReference type="GO" id="GO:0005576">
    <property type="term" value="C:extracellular region"/>
    <property type="evidence" value="ECO:0007669"/>
    <property type="project" value="UniProtKB-SubCell"/>
</dbReference>
<dbReference type="PROSITE" id="PS51695">
    <property type="entry name" value="SEDOLISIN"/>
    <property type="match status" value="1"/>
</dbReference>
<feature type="chain" id="PRO_5025397273" description="tripeptidyl-peptidase II" evidence="16">
    <location>
        <begin position="21"/>
        <end position="620"/>
    </location>
</feature>
<evidence type="ECO:0000256" key="1">
    <source>
        <dbReference type="ARBA" id="ARBA00001910"/>
    </source>
</evidence>
<keyword evidence="5" id="KW-0964">Secreted</keyword>
<dbReference type="PROSITE" id="PS00138">
    <property type="entry name" value="SUBTILASE_SER"/>
    <property type="match status" value="1"/>
</dbReference>
<dbReference type="GO" id="GO:0006508">
    <property type="term" value="P:proteolysis"/>
    <property type="evidence" value="ECO:0007669"/>
    <property type="project" value="UniProtKB-KW"/>
</dbReference>
<dbReference type="Proteomes" id="UP000800036">
    <property type="component" value="Unassembled WGS sequence"/>
</dbReference>
<dbReference type="InterPro" id="IPR030400">
    <property type="entry name" value="Sedolisin_dom"/>
</dbReference>
<dbReference type="InterPro" id="IPR023828">
    <property type="entry name" value="Peptidase_S8_Ser-AS"/>
</dbReference>
<dbReference type="Pfam" id="PF00082">
    <property type="entry name" value="Peptidase_S8"/>
    <property type="match status" value="1"/>
</dbReference>
<dbReference type="InterPro" id="IPR036852">
    <property type="entry name" value="Peptidase_S8/S53_dom_sf"/>
</dbReference>
<keyword evidence="12" id="KW-0843">Virulence</keyword>
<keyword evidence="9 15" id="KW-0378">Hydrolase</keyword>
<dbReference type="CDD" id="cd11377">
    <property type="entry name" value="Pro-peptidase_S53"/>
    <property type="match status" value="1"/>
</dbReference>
<dbReference type="PANTHER" id="PTHR14218:SF39">
    <property type="entry name" value="PEPTIDASE S53 DOMAIN-CONTAINING PROTEIN"/>
    <property type="match status" value="1"/>
</dbReference>